<evidence type="ECO:0000256" key="1">
    <source>
        <dbReference type="SAM" id="MobiDB-lite"/>
    </source>
</evidence>
<dbReference type="Proteomes" id="UP000655044">
    <property type="component" value="Unassembled WGS sequence"/>
</dbReference>
<gene>
    <name evidence="2" type="ORF">Pro02_42700</name>
</gene>
<dbReference type="EMBL" id="BOOI01000039">
    <property type="protein sequence ID" value="GIH85862.1"/>
    <property type="molecule type" value="Genomic_DNA"/>
</dbReference>
<organism evidence="2 3">
    <name type="scientific">Planobispora rosea</name>
    <dbReference type="NCBI Taxonomy" id="35762"/>
    <lineage>
        <taxon>Bacteria</taxon>
        <taxon>Bacillati</taxon>
        <taxon>Actinomycetota</taxon>
        <taxon>Actinomycetes</taxon>
        <taxon>Streptosporangiales</taxon>
        <taxon>Streptosporangiaceae</taxon>
        <taxon>Planobispora</taxon>
    </lineage>
</organism>
<evidence type="ECO:0000313" key="2">
    <source>
        <dbReference type="EMBL" id="GIH85862.1"/>
    </source>
</evidence>
<accession>A0A8J3WEH5</accession>
<feature type="compositionally biased region" description="Basic and acidic residues" evidence="1">
    <location>
        <begin position="218"/>
        <end position="231"/>
    </location>
</feature>
<keyword evidence="3" id="KW-1185">Reference proteome</keyword>
<feature type="compositionally biased region" description="Basic and acidic residues" evidence="1">
    <location>
        <begin position="97"/>
        <end position="113"/>
    </location>
</feature>
<proteinExistence type="predicted"/>
<feature type="compositionally biased region" description="Basic and acidic residues" evidence="1">
    <location>
        <begin position="156"/>
        <end position="169"/>
    </location>
</feature>
<feature type="compositionally biased region" description="Low complexity" evidence="1">
    <location>
        <begin position="180"/>
        <end position="201"/>
    </location>
</feature>
<protein>
    <submittedName>
        <fullName evidence="2">Uncharacterized protein</fullName>
    </submittedName>
</protein>
<comment type="caution">
    <text evidence="2">The sequence shown here is derived from an EMBL/GenBank/DDBJ whole genome shotgun (WGS) entry which is preliminary data.</text>
</comment>
<evidence type="ECO:0000313" key="3">
    <source>
        <dbReference type="Proteomes" id="UP000655044"/>
    </source>
</evidence>
<name>A0A8J3WEH5_PLARO</name>
<reference evidence="2" key="1">
    <citation type="submission" date="2021-01" db="EMBL/GenBank/DDBJ databases">
        <title>Whole genome shotgun sequence of Planobispora rosea NBRC 15558.</title>
        <authorList>
            <person name="Komaki H."/>
            <person name="Tamura T."/>
        </authorList>
    </citation>
    <scope>NUCLEOTIDE SEQUENCE</scope>
    <source>
        <strain evidence="2">NBRC 15558</strain>
    </source>
</reference>
<sequence>MTEPYGDRLGQGGGIPGRHEGADLPGDHLGQPGDGGGDQGPAAGQRLQCGQRQPLPAGGEDDHVGRRVPGPEVGDGVGERDPGPGAGAQDGPEVPVADDRQAGARDLRADPSPRGDQQILSLLTGDPPGAHGQRDALGDAEQGAGRRTDSGAGRAEASEIHPVADDRDVPPQAMGPGEVRLALAHAHQQAGPAGGRPFPRQCRPRRRPPGGQPGPAVRLEESGDRAADHRAAHQPRLGGVQVDGVRPEPVEQPAQPPRLAGDAGTGRPPRLPLQPPDAQRGQLGGEAAAPGAGHRHVPAAACLVGGDGGDVDRHAALHGLRDVEHADHGVIRS</sequence>
<dbReference type="AlphaFoldDB" id="A0A8J3WEH5"/>
<feature type="region of interest" description="Disordered" evidence="1">
    <location>
        <begin position="1"/>
        <end position="293"/>
    </location>
</feature>
<feature type="compositionally biased region" description="Basic and acidic residues" evidence="1">
    <location>
        <begin position="17"/>
        <end position="26"/>
    </location>
</feature>